<evidence type="ECO:0000256" key="3">
    <source>
        <dbReference type="ARBA" id="ARBA00023002"/>
    </source>
</evidence>
<dbReference type="EMBL" id="JACU01000010">
    <property type="protein sequence ID" value="KMS51890.1"/>
    <property type="molecule type" value="Genomic_DNA"/>
</dbReference>
<dbReference type="InterPro" id="IPR036188">
    <property type="entry name" value="FAD/NAD-bd_sf"/>
</dbReference>
<evidence type="ECO:0000313" key="8">
    <source>
        <dbReference type="Proteomes" id="UP000052268"/>
    </source>
</evidence>
<dbReference type="Proteomes" id="UP000052268">
    <property type="component" value="Unassembled WGS sequence"/>
</dbReference>
<accession>A0A0J8A9A3</accession>
<reference evidence="7 8" key="1">
    <citation type="journal article" date="2015" name="G3 (Bethesda)">
        <title>Insights into Ongoing Evolution of the Hexachlorocyclohexane Catabolic Pathway from Comparative Genomics of Ten Sphingomonadaceae Strains.</title>
        <authorList>
            <person name="Pearce S.L."/>
            <person name="Oakeshott J.G."/>
            <person name="Pandey G."/>
        </authorList>
    </citation>
    <scope>NUCLEOTIDE SEQUENCE [LARGE SCALE GENOMIC DNA]</scope>
    <source>
        <strain evidence="7 8">LL02</strain>
    </source>
</reference>
<gene>
    <name evidence="7" type="ORF">V474_02275</name>
</gene>
<evidence type="ECO:0000256" key="5">
    <source>
        <dbReference type="SAM" id="MobiDB-lite"/>
    </source>
</evidence>
<dbReference type="GO" id="GO:0071949">
    <property type="term" value="F:FAD binding"/>
    <property type="evidence" value="ECO:0007669"/>
    <property type="project" value="InterPro"/>
</dbReference>
<keyword evidence="3" id="KW-0560">Oxidoreductase</keyword>
<evidence type="ECO:0000313" key="7">
    <source>
        <dbReference type="EMBL" id="KMS51890.1"/>
    </source>
</evidence>
<dbReference type="Gene3D" id="3.50.50.60">
    <property type="entry name" value="FAD/NAD(P)-binding domain"/>
    <property type="match status" value="1"/>
</dbReference>
<evidence type="ECO:0000256" key="4">
    <source>
        <dbReference type="ARBA" id="ARBA00023033"/>
    </source>
</evidence>
<dbReference type="InterPro" id="IPR002938">
    <property type="entry name" value="FAD-bd"/>
</dbReference>
<protein>
    <recommendedName>
        <fullName evidence="6">FAD-binding domain-containing protein</fullName>
    </recommendedName>
</protein>
<keyword evidence="4" id="KW-0503">Monooxygenase</keyword>
<organism evidence="7 8">
    <name type="scientific">Novosphingobium barchaimii LL02</name>
    <dbReference type="NCBI Taxonomy" id="1114963"/>
    <lineage>
        <taxon>Bacteria</taxon>
        <taxon>Pseudomonadati</taxon>
        <taxon>Pseudomonadota</taxon>
        <taxon>Alphaproteobacteria</taxon>
        <taxon>Sphingomonadales</taxon>
        <taxon>Sphingomonadaceae</taxon>
        <taxon>Novosphingobium</taxon>
    </lineage>
</organism>
<dbReference type="PATRIC" id="fig|1114963.3.peg.4073"/>
<proteinExistence type="predicted"/>
<feature type="region of interest" description="Disordered" evidence="5">
    <location>
        <begin position="289"/>
        <end position="322"/>
    </location>
</feature>
<evidence type="ECO:0000259" key="6">
    <source>
        <dbReference type="Pfam" id="PF01494"/>
    </source>
</evidence>
<dbReference type="PANTHER" id="PTHR46972">
    <property type="entry name" value="MONOOXYGENASE ASQM-RELATED"/>
    <property type="match status" value="1"/>
</dbReference>
<name>A0A0J8A9A3_9SPHN</name>
<dbReference type="PRINTS" id="PR00420">
    <property type="entry name" value="RNGMNOXGNASE"/>
</dbReference>
<dbReference type="SUPFAM" id="SSF51905">
    <property type="entry name" value="FAD/NAD(P)-binding domain"/>
    <property type="match status" value="1"/>
</dbReference>
<sequence>MQPSIVPIVRPATFRKRGSNKASPNARRQSGLLDIHAETGQRAIAAAGLYNDFLELVRPGEDAKRVMDRNGTILFDYAGEPSLSRPEVDRGALRAMLIGSLPDSSIHWGRKVAAIIPLGEGRHAIDFGDGPVATADLVVGADGAWSKVRPLLTDVRPVYSGTCFLEIGLAADDQHAATFAAIGTGTLMAVAPGQGILAHRNADDSMSGYVALNREEEWIGAIDFTEVRAGLGVVAKQFAGWASHLVRCITDSIAEPTPRPIYTLPADLRWSARPGVTLVGDAAHLMSPFAGEGGQSSHAGRRRTCPMDRGKSRPPQRRPRHI</sequence>
<comment type="caution">
    <text evidence="7">The sequence shown here is derived from an EMBL/GenBank/DDBJ whole genome shotgun (WGS) entry which is preliminary data.</text>
</comment>
<evidence type="ECO:0000256" key="2">
    <source>
        <dbReference type="ARBA" id="ARBA00022827"/>
    </source>
</evidence>
<feature type="domain" description="FAD-binding" evidence="6">
    <location>
        <begin position="134"/>
        <end position="294"/>
    </location>
</feature>
<keyword evidence="1" id="KW-0285">Flavoprotein</keyword>
<feature type="compositionally biased region" description="Basic residues" evidence="5">
    <location>
        <begin position="312"/>
        <end position="322"/>
    </location>
</feature>
<keyword evidence="2" id="KW-0274">FAD</keyword>
<dbReference type="OrthoDB" id="4230779at2"/>
<evidence type="ECO:0000256" key="1">
    <source>
        <dbReference type="ARBA" id="ARBA00022630"/>
    </source>
</evidence>
<dbReference type="Pfam" id="PF01494">
    <property type="entry name" value="FAD_binding_3"/>
    <property type="match status" value="1"/>
</dbReference>
<dbReference type="GO" id="GO:0004497">
    <property type="term" value="F:monooxygenase activity"/>
    <property type="evidence" value="ECO:0007669"/>
    <property type="project" value="UniProtKB-KW"/>
</dbReference>
<dbReference type="AlphaFoldDB" id="A0A0J8A9A3"/>
<keyword evidence="8" id="KW-1185">Reference proteome</keyword>
<dbReference type="PANTHER" id="PTHR46972:SF1">
    <property type="entry name" value="FAD DEPENDENT OXIDOREDUCTASE DOMAIN-CONTAINING PROTEIN"/>
    <property type="match status" value="1"/>
</dbReference>